<gene>
    <name evidence="2" type="ORF">HUV48_12735</name>
</gene>
<dbReference type="Proteomes" id="UP000561438">
    <property type="component" value="Unassembled WGS sequence"/>
</dbReference>
<dbReference type="SUPFAM" id="SSF51735">
    <property type="entry name" value="NAD(P)-binding Rossmann-fold domains"/>
    <property type="match status" value="1"/>
</dbReference>
<dbReference type="InterPro" id="IPR016040">
    <property type="entry name" value="NAD(P)-bd_dom"/>
</dbReference>
<dbReference type="GO" id="GO:0004029">
    <property type="term" value="F:aldehyde dehydrogenase (NAD+) activity"/>
    <property type="evidence" value="ECO:0007669"/>
    <property type="project" value="TreeGrafter"/>
</dbReference>
<evidence type="ECO:0000313" key="2">
    <source>
        <dbReference type="EMBL" id="NVD45873.1"/>
    </source>
</evidence>
<dbReference type="InterPro" id="IPR036291">
    <property type="entry name" value="NAD(P)-bd_dom_sf"/>
</dbReference>
<feature type="domain" description="NAD(P)-binding" evidence="1">
    <location>
        <begin position="6"/>
        <end position="153"/>
    </location>
</feature>
<sequence length="301" mass="32699">MLALTGGTGFVGQMVLDILKEWGCAVRALTRRPQARAFPGLEWVEGSLSDTSALGRLCDGADAVLHIAGLTSTLDLAKFEAVNVGGTQHMIEAAHARGIERFVFVSSLAAREPRLSVYGNSKAVAEDEVRASSLDWTIVRPPAVYGPRDTELRELFRAAKGGLVPVPKLGRASLIHVRDLARLLVDLAMSDKGIGDTYEPDDGKKGGYTHSEMVAAIADGMGRKARALPMPNALIKLAARADERFRKENAKLTRDRASYMLHADWVSRPAMKPPPKLWSPEITAQEGMAQTAAWYRKEGLL</sequence>
<accession>A0A850H7V2</accession>
<reference evidence="2 3" key="1">
    <citation type="submission" date="2020-06" db="EMBL/GenBank/DDBJ databases">
        <title>Altererythrobacter sp. HHU K3-1.</title>
        <authorList>
            <person name="Zhang D."/>
            <person name="Xue H."/>
        </authorList>
    </citation>
    <scope>NUCLEOTIDE SEQUENCE [LARGE SCALE GENOMIC DNA]</scope>
    <source>
        <strain evidence="2 3">HHU K3-1</strain>
    </source>
</reference>
<name>A0A850H7V2_9SPHN</name>
<evidence type="ECO:0000313" key="3">
    <source>
        <dbReference type="Proteomes" id="UP000561438"/>
    </source>
</evidence>
<dbReference type="Pfam" id="PF13460">
    <property type="entry name" value="NAD_binding_10"/>
    <property type="match status" value="1"/>
</dbReference>
<organism evidence="2 3">
    <name type="scientific">Qipengyuania atrilutea</name>
    <dbReference type="NCBI Taxonomy" id="2744473"/>
    <lineage>
        <taxon>Bacteria</taxon>
        <taxon>Pseudomonadati</taxon>
        <taxon>Pseudomonadota</taxon>
        <taxon>Alphaproteobacteria</taxon>
        <taxon>Sphingomonadales</taxon>
        <taxon>Erythrobacteraceae</taxon>
        <taxon>Qipengyuania</taxon>
    </lineage>
</organism>
<evidence type="ECO:0000259" key="1">
    <source>
        <dbReference type="Pfam" id="PF13460"/>
    </source>
</evidence>
<dbReference type="GO" id="GO:0005737">
    <property type="term" value="C:cytoplasm"/>
    <property type="evidence" value="ECO:0007669"/>
    <property type="project" value="TreeGrafter"/>
</dbReference>
<dbReference type="RefSeq" id="WP_176268181.1">
    <property type="nucleotide sequence ID" value="NZ_JABWGV010000006.1"/>
</dbReference>
<dbReference type="PANTHER" id="PTHR48079">
    <property type="entry name" value="PROTEIN YEEZ"/>
    <property type="match status" value="1"/>
</dbReference>
<dbReference type="AlphaFoldDB" id="A0A850H7V2"/>
<dbReference type="PANTHER" id="PTHR48079:SF6">
    <property type="entry name" value="NAD(P)-BINDING DOMAIN-CONTAINING PROTEIN-RELATED"/>
    <property type="match status" value="1"/>
</dbReference>
<comment type="caution">
    <text evidence="2">The sequence shown here is derived from an EMBL/GenBank/DDBJ whole genome shotgun (WGS) entry which is preliminary data.</text>
</comment>
<keyword evidence="3" id="KW-1185">Reference proteome</keyword>
<dbReference type="EMBL" id="JABWGV010000006">
    <property type="protein sequence ID" value="NVD45873.1"/>
    <property type="molecule type" value="Genomic_DNA"/>
</dbReference>
<dbReference type="Gene3D" id="3.40.50.720">
    <property type="entry name" value="NAD(P)-binding Rossmann-like Domain"/>
    <property type="match status" value="1"/>
</dbReference>
<protein>
    <submittedName>
        <fullName evidence="2">NAD(P)H-binding protein</fullName>
    </submittedName>
</protein>
<proteinExistence type="predicted"/>
<dbReference type="InterPro" id="IPR051783">
    <property type="entry name" value="NAD(P)-dependent_oxidoreduct"/>
</dbReference>